<sequence>MRPSGRRASPRNRQQLAAVTALGLETVVDDVGTDLDQLPQHRLVTHDLGVGHDVGRRRRSAGQLDQVGAVADQLQLALRFEPLAQGDRVERPNRLRSAGR</sequence>
<dbReference type="Proteomes" id="UP000740926">
    <property type="component" value="Unassembled WGS sequence"/>
</dbReference>
<keyword evidence="2" id="KW-1185">Reference proteome</keyword>
<comment type="caution">
    <text evidence="1">The sequence shown here is derived from an EMBL/GenBank/DDBJ whole genome shotgun (WGS) entry which is preliminary data.</text>
</comment>
<evidence type="ECO:0000313" key="1">
    <source>
        <dbReference type="EMBL" id="KAG1533599.1"/>
    </source>
</evidence>
<reference evidence="1 2" key="1">
    <citation type="journal article" date="2020" name="Microb. Genom.">
        <title>Genetic diversity of clinical and environmental Mucorales isolates obtained from an investigation of mucormycosis cases among solid organ transplant recipients.</title>
        <authorList>
            <person name="Nguyen M.H."/>
            <person name="Kaul D."/>
            <person name="Muto C."/>
            <person name="Cheng S.J."/>
            <person name="Richter R.A."/>
            <person name="Bruno V.M."/>
            <person name="Liu G."/>
            <person name="Beyhan S."/>
            <person name="Sundermann A.J."/>
            <person name="Mounaud S."/>
            <person name="Pasculle A.W."/>
            <person name="Nierman W.C."/>
            <person name="Driscoll E."/>
            <person name="Cumbie R."/>
            <person name="Clancy C.J."/>
            <person name="Dupont C.L."/>
        </authorList>
    </citation>
    <scope>NUCLEOTIDE SEQUENCE [LARGE SCALE GENOMIC DNA]</scope>
    <source>
        <strain evidence="1 2">GL24</strain>
    </source>
</reference>
<proteinExistence type="predicted"/>
<accession>A0A9P7C315</accession>
<name>A0A9P7C315_9FUNG</name>
<protein>
    <submittedName>
        <fullName evidence="1">Uncharacterized protein</fullName>
    </submittedName>
</protein>
<organism evidence="1 2">
    <name type="scientific">Rhizopus delemar</name>
    <dbReference type="NCBI Taxonomy" id="936053"/>
    <lineage>
        <taxon>Eukaryota</taxon>
        <taxon>Fungi</taxon>
        <taxon>Fungi incertae sedis</taxon>
        <taxon>Mucoromycota</taxon>
        <taxon>Mucoromycotina</taxon>
        <taxon>Mucoromycetes</taxon>
        <taxon>Mucorales</taxon>
        <taxon>Mucorineae</taxon>
        <taxon>Rhizopodaceae</taxon>
        <taxon>Rhizopus</taxon>
    </lineage>
</organism>
<gene>
    <name evidence="1" type="ORF">G6F50_015821</name>
</gene>
<evidence type="ECO:0000313" key="2">
    <source>
        <dbReference type="Proteomes" id="UP000740926"/>
    </source>
</evidence>
<dbReference type="EMBL" id="JAANIU010009178">
    <property type="protein sequence ID" value="KAG1533599.1"/>
    <property type="molecule type" value="Genomic_DNA"/>
</dbReference>
<dbReference type="AlphaFoldDB" id="A0A9P7C315"/>